<dbReference type="InterPro" id="IPR051081">
    <property type="entry name" value="HTH_MetalResp_TranReg"/>
</dbReference>
<dbReference type="CDD" id="cd00090">
    <property type="entry name" value="HTH_ARSR"/>
    <property type="match status" value="1"/>
</dbReference>
<evidence type="ECO:0000256" key="1">
    <source>
        <dbReference type="ARBA" id="ARBA00023015"/>
    </source>
</evidence>
<dbReference type="PANTHER" id="PTHR33154:SF18">
    <property type="entry name" value="ARSENICAL RESISTANCE OPERON REPRESSOR"/>
    <property type="match status" value="1"/>
</dbReference>
<evidence type="ECO:0000259" key="4">
    <source>
        <dbReference type="PROSITE" id="PS50987"/>
    </source>
</evidence>
<evidence type="ECO:0000313" key="5">
    <source>
        <dbReference type="EMBL" id="ETJ41499.1"/>
    </source>
</evidence>
<evidence type="ECO:0000256" key="3">
    <source>
        <dbReference type="ARBA" id="ARBA00023163"/>
    </source>
</evidence>
<dbReference type="InterPro" id="IPR011991">
    <property type="entry name" value="ArsR-like_HTH"/>
</dbReference>
<organism evidence="5">
    <name type="scientific">human gut metagenome</name>
    <dbReference type="NCBI Taxonomy" id="408170"/>
    <lineage>
        <taxon>unclassified sequences</taxon>
        <taxon>metagenomes</taxon>
        <taxon>organismal metagenomes</taxon>
    </lineage>
</organism>
<feature type="non-terminal residue" evidence="5">
    <location>
        <position position="1"/>
    </location>
</feature>
<feature type="domain" description="HTH arsR-type" evidence="4">
    <location>
        <begin position="14"/>
        <end position="109"/>
    </location>
</feature>
<dbReference type="AlphaFoldDB" id="W1YJX7"/>
<keyword evidence="2" id="KW-0238">DNA-binding</keyword>
<dbReference type="Pfam" id="PF01022">
    <property type="entry name" value="HTH_5"/>
    <property type="match status" value="1"/>
</dbReference>
<dbReference type="GO" id="GO:0003677">
    <property type="term" value="F:DNA binding"/>
    <property type="evidence" value="ECO:0007669"/>
    <property type="project" value="UniProtKB-KW"/>
</dbReference>
<dbReference type="SMART" id="SM00418">
    <property type="entry name" value="HTH_ARSR"/>
    <property type="match status" value="1"/>
</dbReference>
<dbReference type="InterPro" id="IPR036388">
    <property type="entry name" value="WH-like_DNA-bd_sf"/>
</dbReference>
<gene>
    <name evidence="5" type="ORF">Q604_UNBC04575G0001</name>
</gene>
<name>W1YJX7_9ZZZZ</name>
<dbReference type="PROSITE" id="PS50987">
    <property type="entry name" value="HTH_ARSR_2"/>
    <property type="match status" value="1"/>
</dbReference>
<feature type="non-terminal residue" evidence="5">
    <location>
        <position position="109"/>
    </location>
</feature>
<keyword evidence="3" id="KW-0804">Transcription</keyword>
<dbReference type="Gene3D" id="1.10.10.10">
    <property type="entry name" value="Winged helix-like DNA-binding domain superfamily/Winged helix DNA-binding domain"/>
    <property type="match status" value="1"/>
</dbReference>
<reference evidence="5" key="1">
    <citation type="submission" date="2013-12" db="EMBL/GenBank/DDBJ databases">
        <title>A Varibaculum cambriense genome reconstructed from a premature infant gut community with otherwise low bacterial novelty that shifts toward anaerobic metabolism during the third week of life.</title>
        <authorList>
            <person name="Brown C.T."/>
            <person name="Sharon I."/>
            <person name="Thomas B.C."/>
            <person name="Castelle C.J."/>
            <person name="Morowitz M.J."/>
            <person name="Banfield J.F."/>
        </authorList>
    </citation>
    <scope>NUCLEOTIDE SEQUENCE</scope>
</reference>
<dbReference type="EMBL" id="AZMM01004575">
    <property type="protein sequence ID" value="ETJ41499.1"/>
    <property type="molecule type" value="Genomic_DNA"/>
</dbReference>
<accession>W1YJX7</accession>
<dbReference type="NCBIfam" id="NF033788">
    <property type="entry name" value="HTH_metalloreg"/>
    <property type="match status" value="1"/>
</dbReference>
<proteinExistence type="predicted"/>
<dbReference type="PRINTS" id="PR00778">
    <property type="entry name" value="HTHARSR"/>
</dbReference>
<keyword evidence="1" id="KW-0805">Transcription regulation</keyword>
<protein>
    <submittedName>
        <fullName evidence="5">ArsR family transcriptional regulator</fullName>
    </submittedName>
</protein>
<sequence length="109" mass="12885">WSFMEVIKTKTDMSEDQQFDFYENMFNALADKIRLKILNQISQSFNKSLCVCDLEELLDIKQSKLSYHLKKLVDANVLIAEKHGTWNYYKINEQQIQVVLNEDTCCKIL</sequence>
<comment type="caution">
    <text evidence="5">The sequence shown here is derived from an EMBL/GenBank/DDBJ whole genome shotgun (WGS) entry which is preliminary data.</text>
</comment>
<dbReference type="InterPro" id="IPR036390">
    <property type="entry name" value="WH_DNA-bd_sf"/>
</dbReference>
<dbReference type="GO" id="GO:0003700">
    <property type="term" value="F:DNA-binding transcription factor activity"/>
    <property type="evidence" value="ECO:0007669"/>
    <property type="project" value="InterPro"/>
</dbReference>
<evidence type="ECO:0000256" key="2">
    <source>
        <dbReference type="ARBA" id="ARBA00023125"/>
    </source>
</evidence>
<dbReference type="InterPro" id="IPR001845">
    <property type="entry name" value="HTH_ArsR_DNA-bd_dom"/>
</dbReference>
<dbReference type="PANTHER" id="PTHR33154">
    <property type="entry name" value="TRANSCRIPTIONAL REGULATOR, ARSR FAMILY"/>
    <property type="match status" value="1"/>
</dbReference>
<dbReference type="SUPFAM" id="SSF46785">
    <property type="entry name" value="Winged helix' DNA-binding domain"/>
    <property type="match status" value="1"/>
</dbReference>